<dbReference type="EMBL" id="AP026801">
    <property type="protein sequence ID" value="BDR56704.1"/>
    <property type="molecule type" value="Genomic_DNA"/>
</dbReference>
<keyword evidence="2" id="KW-1185">Reference proteome</keyword>
<accession>A0AAU9DM60</accession>
<protein>
    <submittedName>
        <fullName evidence="1">Uncharacterized protein</fullName>
    </submittedName>
</protein>
<dbReference type="KEGG" id="xak:KIMC2_12660"/>
<organism evidence="1 2">
    <name type="scientific">Xylocopilactobacillus apis</name>
    <dbReference type="NCBI Taxonomy" id="2932183"/>
    <lineage>
        <taxon>Bacteria</taxon>
        <taxon>Bacillati</taxon>
        <taxon>Bacillota</taxon>
        <taxon>Bacilli</taxon>
        <taxon>Lactobacillales</taxon>
        <taxon>Lactobacillaceae</taxon>
        <taxon>Xylocopilactobacillus</taxon>
    </lineage>
</organism>
<dbReference type="Proteomes" id="UP001321804">
    <property type="component" value="Chromosome"/>
</dbReference>
<name>A0AAU9DM60_9LACO</name>
<sequence length="51" mass="5871">MISFNSYQLQFYGKLTLIIRGGTVMPDEFSVEYAKNHKKDLISFVVVGKEK</sequence>
<dbReference type="AlphaFoldDB" id="A0AAU9DM60"/>
<gene>
    <name evidence="1" type="ORF">KIMC2_12660</name>
</gene>
<proteinExistence type="predicted"/>
<evidence type="ECO:0000313" key="1">
    <source>
        <dbReference type="EMBL" id="BDR56704.1"/>
    </source>
</evidence>
<dbReference type="RefSeq" id="WP_317695076.1">
    <property type="nucleotide sequence ID" value="NZ_AP026801.1"/>
</dbReference>
<reference evidence="1 2" key="1">
    <citation type="journal article" date="2023" name="Microbiol. Spectr.">
        <title>Symbiosis of Carpenter Bees with Uncharacterized Lactic Acid Bacteria Showing NAD Auxotrophy.</title>
        <authorList>
            <person name="Kawasaki S."/>
            <person name="Ozawa K."/>
            <person name="Mori T."/>
            <person name="Yamamoto A."/>
            <person name="Ito M."/>
            <person name="Ohkuma M."/>
            <person name="Sakamoto M."/>
            <person name="Matsutani M."/>
        </authorList>
    </citation>
    <scope>NUCLEOTIDE SEQUENCE [LARGE SCALE GENOMIC DNA]</scope>
    <source>
        <strain evidence="1 2">KimC2</strain>
    </source>
</reference>
<evidence type="ECO:0000313" key="2">
    <source>
        <dbReference type="Proteomes" id="UP001321804"/>
    </source>
</evidence>